<dbReference type="AlphaFoldDB" id="A0A1C7M9A1"/>
<dbReference type="Proteomes" id="UP000092993">
    <property type="component" value="Unassembled WGS sequence"/>
</dbReference>
<feature type="region of interest" description="Disordered" evidence="1">
    <location>
        <begin position="327"/>
        <end position="406"/>
    </location>
</feature>
<evidence type="ECO:0000313" key="2">
    <source>
        <dbReference type="EMBL" id="OBZ71604.1"/>
    </source>
</evidence>
<feature type="region of interest" description="Disordered" evidence="1">
    <location>
        <begin position="215"/>
        <end position="247"/>
    </location>
</feature>
<dbReference type="EMBL" id="LUGG01000011">
    <property type="protein sequence ID" value="OBZ71604.1"/>
    <property type="molecule type" value="Genomic_DNA"/>
</dbReference>
<evidence type="ECO:0000313" key="3">
    <source>
        <dbReference type="Proteomes" id="UP000092993"/>
    </source>
</evidence>
<gene>
    <name evidence="2" type="ORF">A0H81_08539</name>
</gene>
<feature type="compositionally biased region" description="Acidic residues" evidence="1">
    <location>
        <begin position="337"/>
        <end position="350"/>
    </location>
</feature>
<feature type="region of interest" description="Disordered" evidence="1">
    <location>
        <begin position="65"/>
        <end position="125"/>
    </location>
</feature>
<sequence>MLLQPLPCFPSVQLLPFIPFMALTATAQSAFPREWDDVIVPALRQRLKDESNVLAKRISTTSIVSGDDHPSDLYPSNSPYSSPGHETSTPSHYYYSKPSAIPRPSLQQSRPYDLTAGSAGKPTSIRARTLSQPFPFDESNHADLTAPSMEASRPISPATSTKGTRIPISRARAGSTSSQAQTSFHGSVGRTNGSIYTRYNGDISTDSPNLYPVDEHHQPHPARSTARTPTEFDESLPERMSSDSEERPFEHWYRGRRQEMLDIANYGHTFRKASARVVPDGNSRSRSTSRGKDVRRVRARAESVGTAVGARESIYIDDDERARDARMVLDEQPLTDLDSDSYEDEDPAEDPYERQEVTPHPYGTISSPAFDRSATPTSVRSRQAKNGISQSRIPTPTHRTLHHAHPRRRGLWRGIRAWHFFAALKSNPPVQFTPSDCPSGNWDDVVLPVVARKKGLEGHYEKADGSRARSRRPMFTSRPQAHSDTIILNIDRQEKVWNQKIYLWMSSARKHSWPKIPLF</sequence>
<feature type="compositionally biased region" description="Basic and acidic residues" evidence="1">
    <location>
        <begin position="236"/>
        <end position="247"/>
    </location>
</feature>
<feature type="compositionally biased region" description="Polar residues" evidence="1">
    <location>
        <begin position="374"/>
        <end position="398"/>
    </location>
</feature>
<accession>A0A1C7M9A1</accession>
<name>A0A1C7M9A1_GRIFR</name>
<evidence type="ECO:0000256" key="1">
    <source>
        <dbReference type="SAM" id="MobiDB-lite"/>
    </source>
</evidence>
<reference evidence="2 3" key="1">
    <citation type="submission" date="2016-03" db="EMBL/GenBank/DDBJ databases">
        <title>Whole genome sequencing of Grifola frondosa 9006-11.</title>
        <authorList>
            <person name="Min B."/>
            <person name="Park H."/>
            <person name="Kim J.-G."/>
            <person name="Cho H."/>
            <person name="Oh Y.-L."/>
            <person name="Kong W.-S."/>
            <person name="Choi I.-G."/>
        </authorList>
    </citation>
    <scope>NUCLEOTIDE SEQUENCE [LARGE SCALE GENOMIC DNA]</scope>
    <source>
        <strain evidence="2 3">9006-11</strain>
    </source>
</reference>
<organism evidence="2 3">
    <name type="scientific">Grifola frondosa</name>
    <name type="common">Maitake</name>
    <name type="synonym">Polyporus frondosus</name>
    <dbReference type="NCBI Taxonomy" id="5627"/>
    <lineage>
        <taxon>Eukaryota</taxon>
        <taxon>Fungi</taxon>
        <taxon>Dikarya</taxon>
        <taxon>Basidiomycota</taxon>
        <taxon>Agaricomycotina</taxon>
        <taxon>Agaricomycetes</taxon>
        <taxon>Polyporales</taxon>
        <taxon>Grifolaceae</taxon>
        <taxon>Grifola</taxon>
    </lineage>
</organism>
<feature type="region of interest" description="Disordered" evidence="1">
    <location>
        <begin position="276"/>
        <end position="298"/>
    </location>
</feature>
<protein>
    <submittedName>
        <fullName evidence="2">Uncharacterized protein</fullName>
    </submittedName>
</protein>
<dbReference type="OrthoDB" id="3363891at2759"/>
<keyword evidence="3" id="KW-1185">Reference proteome</keyword>
<feature type="compositionally biased region" description="Polar residues" evidence="1">
    <location>
        <begin position="74"/>
        <end position="91"/>
    </location>
</feature>
<proteinExistence type="predicted"/>
<comment type="caution">
    <text evidence="2">The sequence shown here is derived from an EMBL/GenBank/DDBJ whole genome shotgun (WGS) entry which is preliminary data.</text>
</comment>